<organism evidence="1 2">
    <name type="scientific">Tilletia laevis</name>
    <dbReference type="NCBI Taxonomy" id="157183"/>
    <lineage>
        <taxon>Eukaryota</taxon>
        <taxon>Fungi</taxon>
        <taxon>Dikarya</taxon>
        <taxon>Basidiomycota</taxon>
        <taxon>Ustilaginomycotina</taxon>
        <taxon>Exobasidiomycetes</taxon>
        <taxon>Tilletiales</taxon>
        <taxon>Tilletiaceae</taxon>
        <taxon>Tilletia</taxon>
    </lineage>
</organism>
<gene>
    <name evidence="1" type="ORF">JKILLFL_G4916</name>
</gene>
<evidence type="ECO:0000313" key="2">
    <source>
        <dbReference type="Proteomes" id="UP000836404"/>
    </source>
</evidence>
<accession>A0A9N8QJ22</accession>
<sequence>MVIAALGACFPFSSEAVRATIESLVSPARADPQAADEQAIMPLISACIALFSHALSDEDALSPLLSLNQAEQEAAQLVSAEAAQVLLGLPRFAESVAEASGRGTEVTPLAQQILAAVTRPGTPLASPDETAESLSKIILAPSLSDDLRLEAARYLLTLKYGAEEPA</sequence>
<name>A0A9N8QJ22_9BASI</name>
<evidence type="ECO:0000313" key="1">
    <source>
        <dbReference type="EMBL" id="CAD6953702.1"/>
    </source>
</evidence>
<feature type="non-terminal residue" evidence="1">
    <location>
        <position position="166"/>
    </location>
</feature>
<keyword evidence="2" id="KW-1185">Reference proteome</keyword>
<proteinExistence type="predicted"/>
<dbReference type="EMBL" id="CAJHJF010006020">
    <property type="protein sequence ID" value="CAD6953702.1"/>
    <property type="molecule type" value="Genomic_DNA"/>
</dbReference>
<protein>
    <submittedName>
        <fullName evidence="1">Uncharacterized protein</fullName>
    </submittedName>
</protein>
<comment type="caution">
    <text evidence="1">The sequence shown here is derived from an EMBL/GenBank/DDBJ whole genome shotgun (WGS) entry which is preliminary data.</text>
</comment>
<reference evidence="1 2" key="1">
    <citation type="submission" date="2020-10" db="EMBL/GenBank/DDBJ databases">
        <authorList>
            <person name="Sedaghatjoo S."/>
        </authorList>
    </citation>
    <scope>NUCLEOTIDE SEQUENCE [LARGE SCALE GENOMIC DNA]</scope>
    <source>
        <strain evidence="1 2">LLFL</strain>
    </source>
</reference>
<dbReference type="AlphaFoldDB" id="A0A9N8QJ22"/>
<dbReference type="Proteomes" id="UP000836404">
    <property type="component" value="Unassembled WGS sequence"/>
</dbReference>